<feature type="transmembrane region" description="Helical" evidence="10">
    <location>
        <begin position="125"/>
        <end position="143"/>
    </location>
</feature>
<dbReference type="InterPro" id="IPR004358">
    <property type="entry name" value="Sig_transdc_His_kin-like_C"/>
</dbReference>
<dbReference type="GO" id="GO:0005524">
    <property type="term" value="F:ATP binding"/>
    <property type="evidence" value="ECO:0007669"/>
    <property type="project" value="UniProtKB-KW"/>
</dbReference>
<keyword evidence="8" id="KW-0418">Kinase</keyword>
<dbReference type="PRINTS" id="PR00344">
    <property type="entry name" value="BCTRLSENSOR"/>
</dbReference>
<gene>
    <name evidence="12" type="ORF">ACFOOQ_00430</name>
</gene>
<dbReference type="RefSeq" id="WP_379720108.1">
    <property type="nucleotide sequence ID" value="NZ_JBHRYJ010000001.1"/>
</dbReference>
<name>A0ABV7V963_9PROT</name>
<evidence type="ECO:0000256" key="6">
    <source>
        <dbReference type="ARBA" id="ARBA00022679"/>
    </source>
</evidence>
<dbReference type="InterPro" id="IPR003661">
    <property type="entry name" value="HisK_dim/P_dom"/>
</dbReference>
<evidence type="ECO:0000259" key="11">
    <source>
        <dbReference type="PROSITE" id="PS50109"/>
    </source>
</evidence>
<keyword evidence="10" id="KW-0472">Membrane</keyword>
<keyword evidence="9 12" id="KW-0067">ATP-binding</keyword>
<keyword evidence="5" id="KW-0597">Phosphoprotein</keyword>
<feature type="transmembrane region" description="Helical" evidence="10">
    <location>
        <begin position="149"/>
        <end position="166"/>
    </location>
</feature>
<proteinExistence type="predicted"/>
<reference evidence="13" key="1">
    <citation type="journal article" date="2019" name="Int. J. Syst. Evol. Microbiol.">
        <title>The Global Catalogue of Microorganisms (GCM) 10K type strain sequencing project: providing services to taxonomists for standard genome sequencing and annotation.</title>
        <authorList>
            <consortium name="The Broad Institute Genomics Platform"/>
            <consortium name="The Broad Institute Genome Sequencing Center for Infectious Disease"/>
            <person name="Wu L."/>
            <person name="Ma J."/>
        </authorList>
    </citation>
    <scope>NUCLEOTIDE SEQUENCE [LARGE SCALE GENOMIC DNA]</scope>
    <source>
        <strain evidence="13">KCTC 42182</strain>
    </source>
</reference>
<evidence type="ECO:0000256" key="4">
    <source>
        <dbReference type="ARBA" id="ARBA00022475"/>
    </source>
</evidence>
<keyword evidence="7" id="KW-0547">Nucleotide-binding</keyword>
<feature type="transmembrane region" description="Helical" evidence="10">
    <location>
        <begin position="203"/>
        <end position="225"/>
    </location>
</feature>
<evidence type="ECO:0000256" key="5">
    <source>
        <dbReference type="ARBA" id="ARBA00022553"/>
    </source>
</evidence>
<comment type="catalytic activity">
    <reaction evidence="1">
        <text>ATP + protein L-histidine = ADP + protein N-phospho-L-histidine.</text>
        <dbReference type="EC" id="2.7.13.3"/>
    </reaction>
</comment>
<evidence type="ECO:0000256" key="1">
    <source>
        <dbReference type="ARBA" id="ARBA00000085"/>
    </source>
</evidence>
<feature type="transmembrane region" description="Helical" evidence="10">
    <location>
        <begin position="94"/>
        <end position="113"/>
    </location>
</feature>
<dbReference type="EC" id="2.7.13.3" evidence="3"/>
<keyword evidence="6" id="KW-0808">Transferase</keyword>
<feature type="domain" description="Histidine kinase" evidence="11">
    <location>
        <begin position="261"/>
        <end position="469"/>
    </location>
</feature>
<keyword evidence="10" id="KW-0812">Transmembrane</keyword>
<evidence type="ECO:0000313" key="13">
    <source>
        <dbReference type="Proteomes" id="UP001595711"/>
    </source>
</evidence>
<keyword evidence="4" id="KW-1003">Cell membrane</keyword>
<comment type="subcellular location">
    <subcellularLocation>
        <location evidence="2">Cell membrane</location>
        <topology evidence="2">Multi-pass membrane protein</topology>
    </subcellularLocation>
</comment>
<comment type="caution">
    <text evidence="12">The sequence shown here is derived from an EMBL/GenBank/DDBJ whole genome shotgun (WGS) entry which is preliminary data.</text>
</comment>
<evidence type="ECO:0000256" key="3">
    <source>
        <dbReference type="ARBA" id="ARBA00012438"/>
    </source>
</evidence>
<dbReference type="InterPro" id="IPR036890">
    <property type="entry name" value="HATPase_C_sf"/>
</dbReference>
<evidence type="ECO:0000256" key="9">
    <source>
        <dbReference type="ARBA" id="ARBA00022840"/>
    </source>
</evidence>
<dbReference type="Pfam" id="PF02518">
    <property type="entry name" value="HATPase_c"/>
    <property type="match status" value="1"/>
</dbReference>
<evidence type="ECO:0000256" key="7">
    <source>
        <dbReference type="ARBA" id="ARBA00022741"/>
    </source>
</evidence>
<feature type="transmembrane region" description="Helical" evidence="10">
    <location>
        <begin position="173"/>
        <end position="191"/>
    </location>
</feature>
<dbReference type="InterPro" id="IPR005467">
    <property type="entry name" value="His_kinase_dom"/>
</dbReference>
<feature type="transmembrane region" description="Helical" evidence="10">
    <location>
        <begin position="69"/>
        <end position="88"/>
    </location>
</feature>
<dbReference type="InterPro" id="IPR050980">
    <property type="entry name" value="2C_sensor_his_kinase"/>
</dbReference>
<dbReference type="CDD" id="cd00082">
    <property type="entry name" value="HisKA"/>
    <property type="match status" value="1"/>
</dbReference>
<protein>
    <recommendedName>
        <fullName evidence="3">histidine kinase</fullName>
        <ecNumber evidence="3">2.7.13.3</ecNumber>
    </recommendedName>
</protein>
<dbReference type="InterPro" id="IPR003594">
    <property type="entry name" value="HATPase_dom"/>
</dbReference>
<dbReference type="Gene3D" id="1.10.287.130">
    <property type="match status" value="1"/>
</dbReference>
<evidence type="ECO:0000256" key="10">
    <source>
        <dbReference type="SAM" id="Phobius"/>
    </source>
</evidence>
<dbReference type="SUPFAM" id="SSF55874">
    <property type="entry name" value="ATPase domain of HSP90 chaperone/DNA topoisomerase II/histidine kinase"/>
    <property type="match status" value="1"/>
</dbReference>
<dbReference type="Gene3D" id="3.30.565.10">
    <property type="entry name" value="Histidine kinase-like ATPase, C-terminal domain"/>
    <property type="match status" value="1"/>
</dbReference>
<accession>A0ABV7V963</accession>
<dbReference type="PROSITE" id="PS50109">
    <property type="entry name" value="HIS_KIN"/>
    <property type="match status" value="1"/>
</dbReference>
<dbReference type="InterPro" id="IPR036097">
    <property type="entry name" value="HisK_dim/P_sf"/>
</dbReference>
<dbReference type="Proteomes" id="UP001595711">
    <property type="component" value="Unassembled WGS sequence"/>
</dbReference>
<keyword evidence="13" id="KW-1185">Reference proteome</keyword>
<evidence type="ECO:0000256" key="2">
    <source>
        <dbReference type="ARBA" id="ARBA00004651"/>
    </source>
</evidence>
<dbReference type="PANTHER" id="PTHR44936">
    <property type="entry name" value="SENSOR PROTEIN CREC"/>
    <property type="match status" value="1"/>
</dbReference>
<evidence type="ECO:0000256" key="8">
    <source>
        <dbReference type="ARBA" id="ARBA00022777"/>
    </source>
</evidence>
<dbReference type="SUPFAM" id="SSF47384">
    <property type="entry name" value="Homodimeric domain of signal transducing histidine kinase"/>
    <property type="match status" value="1"/>
</dbReference>
<keyword evidence="10" id="KW-1133">Transmembrane helix</keyword>
<organism evidence="12 13">
    <name type="scientific">Ferrovibrio xuzhouensis</name>
    <dbReference type="NCBI Taxonomy" id="1576914"/>
    <lineage>
        <taxon>Bacteria</taxon>
        <taxon>Pseudomonadati</taxon>
        <taxon>Pseudomonadota</taxon>
        <taxon>Alphaproteobacteria</taxon>
        <taxon>Rhodospirillales</taxon>
        <taxon>Rhodospirillaceae</taxon>
        <taxon>Ferrovibrio</taxon>
    </lineage>
</organism>
<dbReference type="PANTHER" id="PTHR44936:SF10">
    <property type="entry name" value="SENSOR PROTEIN RSTB"/>
    <property type="match status" value="1"/>
</dbReference>
<dbReference type="EMBL" id="JBHRYJ010000001">
    <property type="protein sequence ID" value="MFC3673989.1"/>
    <property type="molecule type" value="Genomic_DNA"/>
</dbReference>
<sequence length="478" mass="51393">MTDDTRRTIDRYAVVGARERVRAGWQTWVDRLQRLLTLFADDSGSGAGIHTVPDPDVTNRRNMALLIQLRSIAIVGQVVTIVVVEAWLGVALPLAQMALVLLALITLNIATGVWLRLRRAVTGRALLLVLVFDVAALSVQLWLSGGAVNPFISLFLLQVTLGAVLLDALSTWIIVVLACLSVVGLTFWHRPLALPDPSIGDMFSLHLTGMLACFLLDAVLLVVFVTRVSRNLRERDAHVAAMRQHAAEENHIVRMGLLASGAAHELGTPLSSLSVILGDWRRMPAVVGDTEMAQELEEMQAAVRRCKAIVTGILLSAGQTRGEASEATTLNAFIEGIVLEWRGLRATAGFALENGIHDAELPVASDAVIRQAIFNVLDNAFEASPQNVRLTVDQDRDMLVLRVYDAGPGFDPAMLSQIGKPYQSSKGRAGGGLGLFLVVNVVRKLGGSVAARNLPQGGAVVMLTLPLAALKIPEGQHA</sequence>
<evidence type="ECO:0000313" key="12">
    <source>
        <dbReference type="EMBL" id="MFC3673989.1"/>
    </source>
</evidence>
<dbReference type="SMART" id="SM00387">
    <property type="entry name" value="HATPase_c"/>
    <property type="match status" value="1"/>
</dbReference>